<dbReference type="Pfam" id="PF22611">
    <property type="entry name" value="CFAP126"/>
    <property type="match status" value="1"/>
</dbReference>
<evidence type="ECO:0000313" key="7">
    <source>
        <dbReference type="Proteomes" id="UP001474421"/>
    </source>
</evidence>
<sequence length="409" mass="43928">MARQTKLLGLNENAKQHGLASSESNGDAWRAEAEGEGVAWPPRPAPLAGAAPLFSTATPTVARRRPKQNPCKAGMATHFSSGQYEDAYNPRNLRSWNLPKVTKAHPSTREGFTQFVADDRGHLLPSIPRSKASPWGTYMTTWDMPLKIPPAKVSLTSRSIDAAARLTEWMNKSAALSKACNGLCPEIVGKPSVPVTKEPVSKHSRTPGKTSERPLSSGKMPAREEVASRVGASPNGPLSRQPGSMDLRLRDAGGPDASEAPDLEAKPPKERMNDDIPLSRQPGCMDLRLKDTSPQLPSPNRPSSREPTPRRTISAEAPPSGRPRSREARGKGLGTPELLSPCRPGSLEVSPRPGSLEVNPRPGSLEVNPRGDRSPEVLPSGRPLAKSRQGLEMLKTAAERSASRPLSST</sequence>
<dbReference type="Proteomes" id="UP001474421">
    <property type="component" value="Unassembled WGS sequence"/>
</dbReference>
<accession>A0AAW1AMD0</accession>
<name>A0AAW1AMD0_CROAD</name>
<dbReference type="PANTHER" id="PTHR34639">
    <property type="entry name" value="PROTEIN FLATTOP"/>
    <property type="match status" value="1"/>
</dbReference>
<evidence type="ECO:0000256" key="1">
    <source>
        <dbReference type="ARBA" id="ARBA00009887"/>
    </source>
</evidence>
<feature type="region of interest" description="Disordered" evidence="5">
    <location>
        <begin position="1"/>
        <end position="45"/>
    </location>
</feature>
<evidence type="ECO:0000256" key="3">
    <source>
        <dbReference type="ARBA" id="ARBA00033306"/>
    </source>
</evidence>
<protein>
    <recommendedName>
        <fullName evidence="2">Protein Flattop</fullName>
    </recommendedName>
    <alternativeName>
        <fullName evidence="3">Cilia- and flagella-associated protein 126</fullName>
    </alternativeName>
</protein>
<evidence type="ECO:0000256" key="2">
    <source>
        <dbReference type="ARBA" id="ARBA00019181"/>
    </source>
</evidence>
<comment type="similarity">
    <text evidence="1">Belongs to the Flattop family.</text>
</comment>
<proteinExistence type="inferred from homology"/>
<comment type="function">
    <text evidence="4">Microtubule inner protein (MIP) part of the dynein-decorated doublet microtubules (DMTs) in cilia axoneme. Acts as a regulator of cilium basal body docking and positioning in mono- and multiciliated cells. Regulates basal body docking and cilia formation in multiciliated lung cells. Regulates kinocilium positioning and stereocilia bundle morphogenesis in the inner ear.</text>
</comment>
<feature type="compositionally biased region" description="Basic and acidic residues" evidence="5">
    <location>
        <begin position="263"/>
        <end position="274"/>
    </location>
</feature>
<organism evidence="6 7">
    <name type="scientific">Crotalus adamanteus</name>
    <name type="common">Eastern diamondback rattlesnake</name>
    <dbReference type="NCBI Taxonomy" id="8729"/>
    <lineage>
        <taxon>Eukaryota</taxon>
        <taxon>Metazoa</taxon>
        <taxon>Chordata</taxon>
        <taxon>Craniata</taxon>
        <taxon>Vertebrata</taxon>
        <taxon>Euteleostomi</taxon>
        <taxon>Lepidosauria</taxon>
        <taxon>Squamata</taxon>
        <taxon>Bifurcata</taxon>
        <taxon>Unidentata</taxon>
        <taxon>Episquamata</taxon>
        <taxon>Toxicofera</taxon>
        <taxon>Serpentes</taxon>
        <taxon>Colubroidea</taxon>
        <taxon>Viperidae</taxon>
        <taxon>Crotalinae</taxon>
        <taxon>Crotalus</taxon>
    </lineage>
</organism>
<evidence type="ECO:0000256" key="5">
    <source>
        <dbReference type="SAM" id="MobiDB-lite"/>
    </source>
</evidence>
<dbReference type="CDD" id="cd23705">
    <property type="entry name" value="Flattop"/>
    <property type="match status" value="1"/>
</dbReference>
<dbReference type="GO" id="GO:0044782">
    <property type="term" value="P:cilium organization"/>
    <property type="evidence" value="ECO:0007669"/>
    <property type="project" value="TreeGrafter"/>
</dbReference>
<evidence type="ECO:0000313" key="6">
    <source>
        <dbReference type="EMBL" id="KAK9391123.1"/>
    </source>
</evidence>
<dbReference type="GO" id="GO:0036064">
    <property type="term" value="C:ciliary basal body"/>
    <property type="evidence" value="ECO:0007669"/>
    <property type="project" value="TreeGrafter"/>
</dbReference>
<keyword evidence="7" id="KW-1185">Reference proteome</keyword>
<comment type="caution">
    <text evidence="6">The sequence shown here is derived from an EMBL/GenBank/DDBJ whole genome shotgun (WGS) entry which is preliminary data.</text>
</comment>
<dbReference type="AlphaFoldDB" id="A0AAW1AMD0"/>
<gene>
    <name evidence="6" type="ORF">NXF25_018453</name>
</gene>
<feature type="region of interest" description="Disordered" evidence="5">
    <location>
        <begin position="188"/>
        <end position="409"/>
    </location>
</feature>
<dbReference type="PANTHER" id="PTHR34639:SF1">
    <property type="entry name" value="PROTEIN FLATTOP"/>
    <property type="match status" value="1"/>
</dbReference>
<evidence type="ECO:0000256" key="4">
    <source>
        <dbReference type="ARBA" id="ARBA00045261"/>
    </source>
</evidence>
<dbReference type="EMBL" id="JAOTOJ010000019">
    <property type="protein sequence ID" value="KAK9391123.1"/>
    <property type="molecule type" value="Genomic_DNA"/>
</dbReference>
<dbReference type="InterPro" id="IPR038797">
    <property type="entry name" value="Fltp"/>
</dbReference>
<reference evidence="6 7" key="1">
    <citation type="journal article" date="2024" name="Proc. Natl. Acad. Sci. U.S.A.">
        <title>The genetic regulatory architecture and epigenomic basis for age-related changes in rattlesnake venom.</title>
        <authorList>
            <person name="Hogan M.P."/>
            <person name="Holding M.L."/>
            <person name="Nystrom G.S."/>
            <person name="Colston T.J."/>
            <person name="Bartlett D.A."/>
            <person name="Mason A.J."/>
            <person name="Ellsworth S.A."/>
            <person name="Rautsaw R.M."/>
            <person name="Lawrence K.C."/>
            <person name="Strickland J.L."/>
            <person name="He B."/>
            <person name="Fraser P."/>
            <person name="Margres M.J."/>
            <person name="Gilbert D.M."/>
            <person name="Gibbs H.L."/>
            <person name="Parkinson C.L."/>
            <person name="Rokyta D.R."/>
        </authorList>
    </citation>
    <scope>NUCLEOTIDE SEQUENCE [LARGE SCALE GENOMIC DNA]</scope>
    <source>
        <strain evidence="6">DRR0105</strain>
    </source>
</reference>